<evidence type="ECO:0000313" key="1">
    <source>
        <dbReference type="EMBL" id="EIM71726.1"/>
    </source>
</evidence>
<comment type="caution">
    <text evidence="1">The sequence shown here is derived from an EMBL/GenBank/DDBJ whole genome shotgun (WGS) entry which is preliminary data.</text>
</comment>
<dbReference type="AlphaFoldDB" id="I5BQ74"/>
<dbReference type="RefSeq" id="WP_009057888.1">
    <property type="nucleotide sequence ID" value="NZ_AJYA01000122.1"/>
</dbReference>
<reference evidence="1 2" key="1">
    <citation type="submission" date="2012-05" db="EMBL/GenBank/DDBJ databases">
        <title>Genome sequence of Nitritalea halalkaliphila LW7.</title>
        <authorList>
            <person name="Jangir P.K."/>
            <person name="Singh A."/>
            <person name="Shivaji S."/>
            <person name="Sharma R."/>
        </authorList>
    </citation>
    <scope>NUCLEOTIDE SEQUENCE [LARGE SCALE GENOMIC DNA]</scope>
    <source>
        <strain evidence="1 2">LW7</strain>
    </source>
</reference>
<dbReference type="PROSITE" id="PS51257">
    <property type="entry name" value="PROKAR_LIPOPROTEIN"/>
    <property type="match status" value="1"/>
</dbReference>
<organism evidence="1 2">
    <name type="scientific">Nitritalea halalkaliphila LW7</name>
    <dbReference type="NCBI Taxonomy" id="1189621"/>
    <lineage>
        <taxon>Bacteria</taxon>
        <taxon>Pseudomonadati</taxon>
        <taxon>Bacteroidota</taxon>
        <taxon>Cytophagia</taxon>
        <taxon>Cytophagales</taxon>
        <taxon>Cyclobacteriaceae</taxon>
        <taxon>Nitritalea</taxon>
    </lineage>
</organism>
<proteinExistence type="predicted"/>
<protein>
    <recommendedName>
        <fullName evidence="3">Lipoprotein</fullName>
    </recommendedName>
</protein>
<name>I5BQ74_9BACT</name>
<dbReference type="Proteomes" id="UP000005551">
    <property type="component" value="Unassembled WGS sequence"/>
</dbReference>
<evidence type="ECO:0008006" key="3">
    <source>
        <dbReference type="Google" id="ProtNLM"/>
    </source>
</evidence>
<accession>I5BQ74</accession>
<sequence length="380" mass="44052">MKYYYMLLLLFLLGCAGEQRTTSEELSVGDRFSLQLDTVFVQPSRSSQVGRFEWADGEVLYVDHLYGFIESYAPDGAFLKRNLRIMEGPEELASISAVHAHADGFLVKGQGWTFYEYDTDWQFQKKYTVHADADFEISDLIQNPVASSPMMYELQNYNAHFPVSADYIYAKVDCEHPTFNAFITPEFYKEAFLVAKISRKDGKIEELLHHFPESYQQYRFVPFHIFFDFHIGSSGKQWMTFEVDPTIYVFDASSNLVSSFGEPGVNMRNKYPETRTLEVAFETDLFLESRFKDGFYKDVFVDEEADIVFRTYRTGSTEQATGEELKNPLRLQIYQGEQLISDTAVPERFRLIGKVSERKYIADGYFDEMGEQQGFYVLSI</sequence>
<evidence type="ECO:0000313" key="2">
    <source>
        <dbReference type="Proteomes" id="UP000005551"/>
    </source>
</evidence>
<gene>
    <name evidence="1" type="ORF">A3SI_20297</name>
</gene>
<keyword evidence="2" id="KW-1185">Reference proteome</keyword>
<dbReference type="EMBL" id="AJYA01000122">
    <property type="protein sequence ID" value="EIM71726.1"/>
    <property type="molecule type" value="Genomic_DNA"/>
</dbReference>
<dbReference type="OrthoDB" id="1007219at2"/>